<dbReference type="PANTHER" id="PTHR11932">
    <property type="entry name" value="CULLIN"/>
    <property type="match status" value="1"/>
</dbReference>
<dbReference type="Gene3D" id="1.20.1310.10">
    <property type="entry name" value="Cullin Repeats"/>
    <property type="match status" value="4"/>
</dbReference>
<evidence type="ECO:0000313" key="13">
    <source>
        <dbReference type="Proteomes" id="UP001497382"/>
    </source>
</evidence>
<feature type="domain" description="Cullin family profile" evidence="11">
    <location>
        <begin position="383"/>
        <end position="613"/>
    </location>
</feature>
<dbReference type="PROSITE" id="PS50069">
    <property type="entry name" value="CULLIN_2"/>
    <property type="match status" value="1"/>
</dbReference>
<reference evidence="12 13" key="1">
    <citation type="submission" date="2024-04" db="EMBL/GenBank/DDBJ databases">
        <authorList>
            <person name="Rising A."/>
            <person name="Reimegard J."/>
            <person name="Sonavane S."/>
            <person name="Akerstrom W."/>
            <person name="Nylinder S."/>
            <person name="Hedman E."/>
            <person name="Kallberg Y."/>
        </authorList>
    </citation>
    <scope>NUCLEOTIDE SEQUENCE [LARGE SCALE GENOMIC DNA]</scope>
</reference>
<dbReference type="Pfam" id="PF00888">
    <property type="entry name" value="Cullin"/>
    <property type="match status" value="1"/>
</dbReference>
<protein>
    <recommendedName>
        <fullName evidence="8">Cullin-2</fullName>
    </recommendedName>
</protein>
<dbReference type="InterPro" id="IPR001373">
    <property type="entry name" value="Cullin_N"/>
</dbReference>
<dbReference type="Gene3D" id="3.30.230.130">
    <property type="entry name" value="Cullin, Chain C, Domain 2"/>
    <property type="match status" value="1"/>
</dbReference>
<evidence type="ECO:0000256" key="5">
    <source>
        <dbReference type="ARBA" id="ARBA00022786"/>
    </source>
</evidence>
<dbReference type="InterPro" id="IPR036317">
    <property type="entry name" value="Cullin_homology_sf"/>
</dbReference>
<dbReference type="InterPro" id="IPR019559">
    <property type="entry name" value="Cullin_neddylation_domain"/>
</dbReference>
<dbReference type="GO" id="GO:0031625">
    <property type="term" value="F:ubiquitin protein ligase binding"/>
    <property type="evidence" value="ECO:0007669"/>
    <property type="project" value="InterPro"/>
</dbReference>
<organism evidence="12 13">
    <name type="scientific">Larinioides sclopetarius</name>
    <dbReference type="NCBI Taxonomy" id="280406"/>
    <lineage>
        <taxon>Eukaryota</taxon>
        <taxon>Metazoa</taxon>
        <taxon>Ecdysozoa</taxon>
        <taxon>Arthropoda</taxon>
        <taxon>Chelicerata</taxon>
        <taxon>Arachnida</taxon>
        <taxon>Araneae</taxon>
        <taxon>Araneomorphae</taxon>
        <taxon>Entelegynae</taxon>
        <taxon>Araneoidea</taxon>
        <taxon>Araneidae</taxon>
        <taxon>Larinioides</taxon>
    </lineage>
</organism>
<evidence type="ECO:0000256" key="10">
    <source>
        <dbReference type="RuleBase" id="RU003829"/>
    </source>
</evidence>
<evidence type="ECO:0000313" key="12">
    <source>
        <dbReference type="EMBL" id="CAL1292131.1"/>
    </source>
</evidence>
<dbReference type="GO" id="GO:0005634">
    <property type="term" value="C:nucleus"/>
    <property type="evidence" value="ECO:0007669"/>
    <property type="project" value="UniProtKB-SubCell"/>
</dbReference>
<evidence type="ECO:0000256" key="9">
    <source>
        <dbReference type="PROSITE-ProRule" id="PRU00330"/>
    </source>
</evidence>
<dbReference type="SUPFAM" id="SSF75632">
    <property type="entry name" value="Cullin homology domain"/>
    <property type="match status" value="1"/>
</dbReference>
<dbReference type="Proteomes" id="UP001497382">
    <property type="component" value="Unassembled WGS sequence"/>
</dbReference>
<dbReference type="FunFam" id="1.20.1310.10:FF:000012">
    <property type="entry name" value="Cullin 2"/>
    <property type="match status" value="1"/>
</dbReference>
<dbReference type="FunFam" id="3.30.230.130:FF:000003">
    <property type="entry name" value="Cullin 2"/>
    <property type="match status" value="1"/>
</dbReference>
<comment type="caution">
    <text evidence="12">The sequence shown here is derived from an EMBL/GenBank/DDBJ whole genome shotgun (WGS) entry which is preliminary data.</text>
</comment>
<dbReference type="InterPro" id="IPR036390">
    <property type="entry name" value="WH_DNA-bd_sf"/>
</dbReference>
<gene>
    <name evidence="12" type="ORF">LARSCL_LOCUS17495</name>
</gene>
<keyword evidence="13" id="KW-1185">Reference proteome</keyword>
<dbReference type="AlphaFoldDB" id="A0AAV2B8E6"/>
<comment type="subcellular location">
    <subcellularLocation>
        <location evidence="1">Nucleus</location>
    </subcellularLocation>
</comment>
<keyword evidence="5" id="KW-0833">Ubl conjugation pathway</keyword>
<evidence type="ECO:0000256" key="3">
    <source>
        <dbReference type="ARBA" id="ARBA00006019"/>
    </source>
</evidence>
<dbReference type="SMART" id="SM00182">
    <property type="entry name" value="CULLIN"/>
    <property type="match status" value="1"/>
</dbReference>
<dbReference type="SUPFAM" id="SSF46785">
    <property type="entry name" value="Winged helix' DNA-binding domain"/>
    <property type="match status" value="1"/>
</dbReference>
<comment type="pathway">
    <text evidence="2">Protein modification; protein ubiquitination.</text>
</comment>
<keyword evidence="4" id="KW-1017">Isopeptide bond</keyword>
<dbReference type="InterPro" id="IPR016158">
    <property type="entry name" value="Cullin_homology"/>
</dbReference>
<dbReference type="SMART" id="SM00884">
    <property type="entry name" value="Cullin_Nedd8"/>
    <property type="match status" value="1"/>
</dbReference>
<dbReference type="InterPro" id="IPR059120">
    <property type="entry name" value="Cullin-like_AB"/>
</dbReference>
<dbReference type="InterPro" id="IPR016159">
    <property type="entry name" value="Cullin_repeat-like_dom_sf"/>
</dbReference>
<evidence type="ECO:0000256" key="2">
    <source>
        <dbReference type="ARBA" id="ARBA00004906"/>
    </source>
</evidence>
<dbReference type="FunFam" id="1.10.10.10:FF:000014">
    <property type="entry name" value="Cullin 1"/>
    <property type="match status" value="1"/>
</dbReference>
<evidence type="ECO:0000256" key="4">
    <source>
        <dbReference type="ARBA" id="ARBA00022499"/>
    </source>
</evidence>
<evidence type="ECO:0000256" key="6">
    <source>
        <dbReference type="ARBA" id="ARBA00022843"/>
    </source>
</evidence>
<evidence type="ECO:0000259" key="11">
    <source>
        <dbReference type="PROSITE" id="PS50069"/>
    </source>
</evidence>
<evidence type="ECO:0000256" key="7">
    <source>
        <dbReference type="ARBA" id="ARBA00023242"/>
    </source>
</evidence>
<dbReference type="EMBL" id="CAXIEN010000300">
    <property type="protein sequence ID" value="CAL1292131.1"/>
    <property type="molecule type" value="Genomic_DNA"/>
</dbReference>
<dbReference type="PROSITE" id="PS01256">
    <property type="entry name" value="CULLIN_1"/>
    <property type="match status" value="1"/>
</dbReference>
<dbReference type="Pfam" id="PF10557">
    <property type="entry name" value="Cullin_Nedd8"/>
    <property type="match status" value="1"/>
</dbReference>
<dbReference type="InterPro" id="IPR045093">
    <property type="entry name" value="Cullin"/>
</dbReference>
<comment type="similarity">
    <text evidence="3 9 10">Belongs to the cullin family.</text>
</comment>
<keyword evidence="6" id="KW-0832">Ubl conjugation</keyword>
<dbReference type="InterPro" id="IPR016157">
    <property type="entry name" value="Cullin_CS"/>
</dbReference>
<dbReference type="Gene3D" id="1.10.10.10">
    <property type="entry name" value="Winged helix-like DNA-binding domain superfamily/Winged helix DNA-binding domain"/>
    <property type="match status" value="1"/>
</dbReference>
<dbReference type="SUPFAM" id="SSF74788">
    <property type="entry name" value="Cullin repeat-like"/>
    <property type="match status" value="1"/>
</dbReference>
<dbReference type="GO" id="GO:0006511">
    <property type="term" value="P:ubiquitin-dependent protein catabolic process"/>
    <property type="evidence" value="ECO:0007669"/>
    <property type="project" value="InterPro"/>
</dbReference>
<dbReference type="InterPro" id="IPR036388">
    <property type="entry name" value="WH-like_DNA-bd_sf"/>
</dbReference>
<dbReference type="FunFam" id="1.20.1310.10:FF:000022">
    <property type="entry name" value="Cullin-2 isoform 2"/>
    <property type="match status" value="1"/>
</dbReference>
<evidence type="ECO:0000256" key="8">
    <source>
        <dbReference type="ARBA" id="ARBA00069610"/>
    </source>
</evidence>
<accession>A0AAV2B8E6</accession>
<evidence type="ECO:0000256" key="1">
    <source>
        <dbReference type="ARBA" id="ARBA00004123"/>
    </source>
</evidence>
<dbReference type="FunFam" id="1.20.1310.10:FF:000001">
    <property type="entry name" value="Cullin 3"/>
    <property type="match status" value="1"/>
</dbReference>
<name>A0AAV2B8E6_9ARAC</name>
<proteinExistence type="inferred from homology"/>
<keyword evidence="7" id="KW-0539">Nucleus</keyword>
<sequence>MSLGSKCVDFDETWSRLRERIDRVITLRKVDRLEWSDCFNDVYALCIACPKSLAKKLYDVTETHLHQHVQKLYKEIVSSDEELLVAYYKRWLEFSQGNHFLQWLYFYLNTQHVVKQKFSRECRERYASEDVMMTTGELGLEIWKTTVIEPLQSKVVHLLLDGIRLDRHGICTNQSVFHGIIQSFVKVEENKTKNQLEFYQEIFENHFLKATSEFYQLEVSRLLEENNCSQYMEKVLHKLHEEDLRSRKYLHPSSYGRVRQVCEQCLVIDQLNFLQGECKRMVEEENKKDLKNLYILLKSNPSAAETLLQEFQQHITKNAFEVIHNITGDNIPQEFVESLMAVHDKFSSFILTVFSGDHRFIGALDKACITVINHERSPKHISRSPELLVKYCDSLLKKNAKACSENEVENKLTRAITVFKYIDGKDFFQKFYSKMMAKRIIYNQSMSMDAEEAMINKLKEICGHEFTYKLHSIFTDASVSIDLNSRFIESLRDKNIQLDINFSVSVFQTGSWPLGQSAVSTLAIPQEFEKCIQQFESFYGSRFKGRRLKWLHHLSDAEVKLCYLKKTYIVRMSTYQMAILLLYKRADVLSYQEILEITNLSDEQLSKLIKSLLDSKLILASDSENTIKAGSTFSLNKEYSNKRTKFRISAVVQKESTQQEVQKTHASVERDRKAYLQAAIVRIMKSRKVLRHNILIQEVINQARYRFTPNVPMIKKCIEQLIEQEYIERTQNFTDEYSYVA</sequence>
<dbReference type="Pfam" id="PF26557">
    <property type="entry name" value="Cullin_AB"/>
    <property type="match status" value="1"/>
</dbReference>
<dbReference type="GO" id="GO:0031462">
    <property type="term" value="C:Cul2-RING ubiquitin ligase complex"/>
    <property type="evidence" value="ECO:0007669"/>
    <property type="project" value="UniProtKB-ARBA"/>
</dbReference>